<dbReference type="PROSITE" id="PS51832">
    <property type="entry name" value="HD_GYP"/>
    <property type="match status" value="1"/>
</dbReference>
<evidence type="ECO:0000256" key="2">
    <source>
        <dbReference type="SAM" id="Coils"/>
    </source>
</evidence>
<dbReference type="EMBL" id="CP001359">
    <property type="protein sequence ID" value="ACL64609.1"/>
    <property type="molecule type" value="Genomic_DNA"/>
</dbReference>
<dbReference type="PROSITE" id="PS50110">
    <property type="entry name" value="RESPONSE_REGULATORY"/>
    <property type="match status" value="1"/>
</dbReference>
<keyword evidence="1" id="KW-0597">Phosphoprotein</keyword>
<dbReference type="PANTHER" id="PTHR45228">
    <property type="entry name" value="CYCLIC DI-GMP PHOSPHODIESTERASE TM_0186-RELATED"/>
    <property type="match status" value="1"/>
</dbReference>
<organism evidence="5 6">
    <name type="scientific">Anaeromyxobacter dehalogenans (strain ATCC BAA-258 / DSM 21875 / 2CP-1)</name>
    <dbReference type="NCBI Taxonomy" id="455488"/>
    <lineage>
        <taxon>Bacteria</taxon>
        <taxon>Pseudomonadati</taxon>
        <taxon>Myxococcota</taxon>
        <taxon>Myxococcia</taxon>
        <taxon>Myxococcales</taxon>
        <taxon>Cystobacterineae</taxon>
        <taxon>Anaeromyxobacteraceae</taxon>
        <taxon>Anaeromyxobacter</taxon>
    </lineage>
</organism>
<dbReference type="AlphaFoldDB" id="B8JGD8"/>
<sequence length="375" mass="42051">MNADRVFIVDDDELILKALARVLELSGYETRCFLRPADALAAIEAEAPVVVISDYMMPSMDGVAFLKAARARFPAAVRILCTAAEDFRVALQAVNAGEVFRIISKPWHQQELLTTVSQAAEAARLRIENERLTAEVHRQNGQLKEINTRLEQMVQQRTQALLEGLIAALDYRDAETQWHSRRVSLYARRLAHQLGMEEPALTVIEHGALLHDIGKIGVRDRVLLKPGPLTGEEWTEMKRHPELGWALLQRVDYLRPASAIVLQHQEKWDGSGYPSGLGGEEIVIGARIFHVVDTLDAITSDRPYRRSRPFAEAREEIVRCRGTQFDPRVVDAFVAVPPEDWERIRLDVETVAVLSADLAESPPHLEDLDLAGARA</sequence>
<dbReference type="GO" id="GO:0000160">
    <property type="term" value="P:phosphorelay signal transduction system"/>
    <property type="evidence" value="ECO:0007669"/>
    <property type="project" value="InterPro"/>
</dbReference>
<dbReference type="SUPFAM" id="SSF109604">
    <property type="entry name" value="HD-domain/PDEase-like"/>
    <property type="match status" value="1"/>
</dbReference>
<dbReference type="GO" id="GO:0016787">
    <property type="term" value="F:hydrolase activity"/>
    <property type="evidence" value="ECO:0007669"/>
    <property type="project" value="UniProtKB-KW"/>
</dbReference>
<evidence type="ECO:0000313" key="6">
    <source>
        <dbReference type="Proteomes" id="UP000007089"/>
    </source>
</evidence>
<evidence type="ECO:0000256" key="1">
    <source>
        <dbReference type="PROSITE-ProRule" id="PRU00169"/>
    </source>
</evidence>
<protein>
    <submittedName>
        <fullName evidence="5">Response regulator receiver modulated metal dependent phosphohydrolase</fullName>
    </submittedName>
</protein>
<dbReference type="SMART" id="SM00471">
    <property type="entry name" value="HDc"/>
    <property type="match status" value="1"/>
</dbReference>
<reference evidence="5" key="1">
    <citation type="submission" date="2009-01" db="EMBL/GenBank/DDBJ databases">
        <title>Complete sequence of Anaeromyxobacter dehalogenans 2CP-1.</title>
        <authorList>
            <consortium name="US DOE Joint Genome Institute"/>
            <person name="Lucas S."/>
            <person name="Copeland A."/>
            <person name="Lapidus A."/>
            <person name="Glavina del Rio T."/>
            <person name="Dalin E."/>
            <person name="Tice H."/>
            <person name="Bruce D."/>
            <person name="Goodwin L."/>
            <person name="Pitluck S."/>
            <person name="Saunders E."/>
            <person name="Brettin T."/>
            <person name="Detter J.C."/>
            <person name="Han C."/>
            <person name="Larimer F."/>
            <person name="Land M."/>
            <person name="Hauser L."/>
            <person name="Kyrpides N."/>
            <person name="Ovchinnikova G."/>
            <person name="Beliaev A.S."/>
            <person name="Richardson P."/>
        </authorList>
    </citation>
    <scope>NUCLEOTIDE SEQUENCE</scope>
    <source>
        <strain evidence="5">2CP-1</strain>
    </source>
</reference>
<dbReference type="Pfam" id="PF13487">
    <property type="entry name" value="HD_5"/>
    <property type="match status" value="1"/>
</dbReference>
<dbReference type="Proteomes" id="UP000007089">
    <property type="component" value="Chromosome"/>
</dbReference>
<feature type="modified residue" description="4-aspartylphosphate" evidence="1">
    <location>
        <position position="54"/>
    </location>
</feature>
<keyword evidence="6" id="KW-1185">Reference proteome</keyword>
<dbReference type="HOGENOM" id="CLU_000445_92_10_7"/>
<evidence type="ECO:0000259" key="4">
    <source>
        <dbReference type="PROSITE" id="PS51832"/>
    </source>
</evidence>
<dbReference type="Gene3D" id="3.40.50.2300">
    <property type="match status" value="1"/>
</dbReference>
<dbReference type="InterPro" id="IPR003607">
    <property type="entry name" value="HD/PDEase_dom"/>
</dbReference>
<dbReference type="PANTHER" id="PTHR45228:SF8">
    <property type="entry name" value="TWO-COMPONENT RESPONSE REGULATOR-RELATED"/>
    <property type="match status" value="1"/>
</dbReference>
<dbReference type="Pfam" id="PF00072">
    <property type="entry name" value="Response_reg"/>
    <property type="match status" value="1"/>
</dbReference>
<feature type="domain" description="HD-GYP" evidence="4">
    <location>
        <begin position="154"/>
        <end position="349"/>
    </location>
</feature>
<dbReference type="SMART" id="SM00448">
    <property type="entry name" value="REC"/>
    <property type="match status" value="1"/>
</dbReference>
<feature type="coiled-coil region" evidence="2">
    <location>
        <begin position="122"/>
        <end position="163"/>
    </location>
</feature>
<dbReference type="RefSeq" id="WP_012632587.1">
    <property type="nucleotide sequence ID" value="NC_011891.1"/>
</dbReference>
<evidence type="ECO:0000259" key="3">
    <source>
        <dbReference type="PROSITE" id="PS50110"/>
    </source>
</evidence>
<dbReference type="InterPro" id="IPR037522">
    <property type="entry name" value="HD_GYP_dom"/>
</dbReference>
<keyword evidence="2" id="KW-0175">Coiled coil</keyword>
<accession>B8JGD8</accession>
<dbReference type="SUPFAM" id="SSF52172">
    <property type="entry name" value="CheY-like"/>
    <property type="match status" value="1"/>
</dbReference>
<dbReference type="InterPro" id="IPR011006">
    <property type="entry name" value="CheY-like_superfamily"/>
</dbReference>
<dbReference type="Gene3D" id="1.10.3210.10">
    <property type="entry name" value="Hypothetical protein af1432"/>
    <property type="match status" value="1"/>
</dbReference>
<dbReference type="CDD" id="cd00077">
    <property type="entry name" value="HDc"/>
    <property type="match status" value="1"/>
</dbReference>
<proteinExistence type="predicted"/>
<name>B8JGD8_ANAD2</name>
<dbReference type="KEGG" id="acp:A2cp1_1265"/>
<dbReference type="InterPro" id="IPR001789">
    <property type="entry name" value="Sig_transdc_resp-reg_receiver"/>
</dbReference>
<evidence type="ECO:0000313" key="5">
    <source>
        <dbReference type="EMBL" id="ACL64609.1"/>
    </source>
</evidence>
<dbReference type="InterPro" id="IPR052020">
    <property type="entry name" value="Cyclic_di-GMP/3'3'-cGAMP_PDE"/>
</dbReference>
<feature type="domain" description="Response regulatory" evidence="3">
    <location>
        <begin position="5"/>
        <end position="120"/>
    </location>
</feature>
<gene>
    <name evidence="5" type="ordered locus">A2cp1_1265</name>
</gene>